<organism evidence="1">
    <name type="scientific">marine sediment metagenome</name>
    <dbReference type="NCBI Taxonomy" id="412755"/>
    <lineage>
        <taxon>unclassified sequences</taxon>
        <taxon>metagenomes</taxon>
        <taxon>ecological metagenomes</taxon>
    </lineage>
</organism>
<sequence>LVRLEKSRCNVTSHFTGMDSETPIMINLLLELGEDPDHFGENIIQDINKEILKYTSEMTIANTLQKVDIIKRLNAYLKNSLFLLERLKHLTKEQKMAQIYSSEKGRAILELLQERARPRKELLAHLEDKLGKIISNLEITLDPFIKTDLIKQDWIAGFSDILLFLTADFSISRAPPVKIVEAAQNKLPNAVLAKNYLEVSRRFFVNYTPTLEDNLKVANNMINPDKFDYIVLFREKPYPLNKIPKGPG</sequence>
<accession>X0WDX4</accession>
<proteinExistence type="predicted"/>
<feature type="non-terminal residue" evidence="1">
    <location>
        <position position="1"/>
    </location>
</feature>
<evidence type="ECO:0000313" key="1">
    <source>
        <dbReference type="EMBL" id="GAG28850.1"/>
    </source>
</evidence>
<dbReference type="EMBL" id="BARS01045004">
    <property type="protein sequence ID" value="GAG28850.1"/>
    <property type="molecule type" value="Genomic_DNA"/>
</dbReference>
<comment type="caution">
    <text evidence="1">The sequence shown here is derived from an EMBL/GenBank/DDBJ whole genome shotgun (WGS) entry which is preliminary data.</text>
</comment>
<feature type="non-terminal residue" evidence="1">
    <location>
        <position position="248"/>
    </location>
</feature>
<reference evidence="1" key="1">
    <citation type="journal article" date="2014" name="Front. Microbiol.">
        <title>High frequency of phylogenetically diverse reductive dehalogenase-homologous genes in deep subseafloor sedimentary metagenomes.</title>
        <authorList>
            <person name="Kawai M."/>
            <person name="Futagami T."/>
            <person name="Toyoda A."/>
            <person name="Takaki Y."/>
            <person name="Nishi S."/>
            <person name="Hori S."/>
            <person name="Arai W."/>
            <person name="Tsubouchi T."/>
            <person name="Morono Y."/>
            <person name="Uchiyama I."/>
            <person name="Ito T."/>
            <person name="Fujiyama A."/>
            <person name="Inagaki F."/>
            <person name="Takami H."/>
        </authorList>
    </citation>
    <scope>NUCLEOTIDE SEQUENCE</scope>
    <source>
        <strain evidence="1">Expedition CK06-06</strain>
    </source>
</reference>
<name>X0WDX4_9ZZZZ</name>
<dbReference type="AlphaFoldDB" id="X0WDX4"/>
<gene>
    <name evidence="1" type="ORF">S01H1_67913</name>
</gene>
<protein>
    <submittedName>
        <fullName evidence="1">Uncharacterized protein</fullName>
    </submittedName>
</protein>